<feature type="signal peptide" evidence="1">
    <location>
        <begin position="1"/>
        <end position="19"/>
    </location>
</feature>
<feature type="chain" id="PRO_5017934814" evidence="1">
    <location>
        <begin position="20"/>
        <end position="119"/>
    </location>
</feature>
<dbReference type="InterPro" id="IPR026444">
    <property type="entry name" value="Secre_tail"/>
</dbReference>
<protein>
    <submittedName>
        <fullName evidence="3">T9SS C-terminal target domain-containing protein</fullName>
    </submittedName>
</protein>
<proteinExistence type="predicted"/>
<dbReference type="Proteomes" id="UP000271925">
    <property type="component" value="Unassembled WGS sequence"/>
</dbReference>
<dbReference type="AlphaFoldDB" id="A0A3P1BS77"/>
<dbReference type="RefSeq" id="WP_124874191.1">
    <property type="nucleotide sequence ID" value="NZ_RQJO01000008.1"/>
</dbReference>
<feature type="domain" description="Secretion system C-terminal sorting" evidence="2">
    <location>
        <begin position="46"/>
        <end position="106"/>
    </location>
</feature>
<evidence type="ECO:0000256" key="1">
    <source>
        <dbReference type="SAM" id="SignalP"/>
    </source>
</evidence>
<dbReference type="OrthoDB" id="961976at2"/>
<dbReference type="Gene3D" id="2.60.40.3080">
    <property type="match status" value="1"/>
</dbReference>
<name>A0A3P1BS77_9BACT</name>
<reference evidence="3 4" key="1">
    <citation type="submission" date="2018-11" db="EMBL/GenBank/DDBJ databases">
        <authorList>
            <person name="Zhou Z."/>
            <person name="Wang G."/>
        </authorList>
    </citation>
    <scope>NUCLEOTIDE SEQUENCE [LARGE SCALE GENOMIC DNA]</scope>
    <source>
        <strain evidence="3 4">KCTC52004</strain>
    </source>
</reference>
<evidence type="ECO:0000313" key="4">
    <source>
        <dbReference type="Proteomes" id="UP000271925"/>
    </source>
</evidence>
<evidence type="ECO:0000259" key="2">
    <source>
        <dbReference type="Pfam" id="PF18962"/>
    </source>
</evidence>
<evidence type="ECO:0000313" key="3">
    <source>
        <dbReference type="EMBL" id="RRB03951.1"/>
    </source>
</evidence>
<accession>A0A3P1BS77</accession>
<comment type="caution">
    <text evidence="3">The sequence shown here is derived from an EMBL/GenBank/DDBJ whole genome shotgun (WGS) entry which is preliminary data.</text>
</comment>
<organism evidence="3 4">
    <name type="scientific">Larkinella rosea</name>
    <dbReference type="NCBI Taxonomy" id="2025312"/>
    <lineage>
        <taxon>Bacteria</taxon>
        <taxon>Pseudomonadati</taxon>
        <taxon>Bacteroidota</taxon>
        <taxon>Cytophagia</taxon>
        <taxon>Cytophagales</taxon>
        <taxon>Spirosomataceae</taxon>
        <taxon>Larkinella</taxon>
    </lineage>
</organism>
<dbReference type="Pfam" id="PF18962">
    <property type="entry name" value="Por_Secre_tail"/>
    <property type="match status" value="1"/>
</dbReference>
<keyword evidence="1" id="KW-0732">Signal</keyword>
<keyword evidence="4" id="KW-1185">Reference proteome</keyword>
<gene>
    <name evidence="3" type="ORF">EHT25_10480</name>
</gene>
<dbReference type="EMBL" id="RQJO01000008">
    <property type="protein sequence ID" value="RRB03951.1"/>
    <property type="molecule type" value="Genomic_DNA"/>
</dbReference>
<dbReference type="NCBIfam" id="TIGR04183">
    <property type="entry name" value="Por_Secre_tail"/>
    <property type="match status" value="1"/>
</dbReference>
<sequence>MKKVLILMLGLVASTASFAHSSTNQPEASPARLVMNTENKIKLYVQPLQTKGQLAIRDTHGQAVYSSTVALQKGLSRQFDVSHLSAGTYRLTLATDTETLTKTFVVQAAPNESFVVQEP</sequence>